<feature type="domain" description="Major facilitator superfamily (MFS) profile" evidence="8">
    <location>
        <begin position="35"/>
        <end position="412"/>
    </location>
</feature>
<feature type="transmembrane region" description="Helical" evidence="7">
    <location>
        <begin position="31"/>
        <end position="54"/>
    </location>
</feature>
<keyword evidence="10" id="KW-1185">Reference proteome</keyword>
<evidence type="ECO:0000256" key="4">
    <source>
        <dbReference type="ARBA" id="ARBA00022989"/>
    </source>
</evidence>
<feature type="transmembrane region" description="Helical" evidence="7">
    <location>
        <begin position="235"/>
        <end position="259"/>
    </location>
</feature>
<keyword evidence="3 7" id="KW-0812">Transmembrane</keyword>
<evidence type="ECO:0000313" key="9">
    <source>
        <dbReference type="EMBL" id="SMP57604.1"/>
    </source>
</evidence>
<feature type="transmembrane region" description="Helical" evidence="7">
    <location>
        <begin position="296"/>
        <end position="315"/>
    </location>
</feature>
<feature type="transmembrane region" description="Helical" evidence="7">
    <location>
        <begin position="321"/>
        <end position="342"/>
    </location>
</feature>
<dbReference type="Pfam" id="PF07690">
    <property type="entry name" value="MFS_1"/>
    <property type="match status" value="1"/>
</dbReference>
<name>A0ABY1Q3J7_9SPHN</name>
<dbReference type="InterPro" id="IPR044772">
    <property type="entry name" value="NO3_transporter"/>
</dbReference>
<feature type="transmembrane region" description="Helical" evidence="7">
    <location>
        <begin position="74"/>
        <end position="93"/>
    </location>
</feature>
<evidence type="ECO:0000259" key="8">
    <source>
        <dbReference type="PROSITE" id="PS50850"/>
    </source>
</evidence>
<evidence type="ECO:0000313" key="10">
    <source>
        <dbReference type="Proteomes" id="UP001157910"/>
    </source>
</evidence>
<dbReference type="EMBL" id="FXUI01000002">
    <property type="protein sequence ID" value="SMP57604.1"/>
    <property type="molecule type" value="Genomic_DNA"/>
</dbReference>
<feature type="transmembrane region" description="Helical" evidence="7">
    <location>
        <begin position="354"/>
        <end position="373"/>
    </location>
</feature>
<feature type="transmembrane region" description="Helical" evidence="7">
    <location>
        <begin position="385"/>
        <end position="405"/>
    </location>
</feature>
<feature type="transmembrane region" description="Helical" evidence="7">
    <location>
        <begin position="105"/>
        <end position="122"/>
    </location>
</feature>
<evidence type="ECO:0000256" key="2">
    <source>
        <dbReference type="ARBA" id="ARBA00008432"/>
    </source>
</evidence>
<feature type="transmembrane region" description="Helical" evidence="7">
    <location>
        <begin position="161"/>
        <end position="179"/>
    </location>
</feature>
<protein>
    <submittedName>
        <fullName evidence="9">MFS transporter, NNP family, nitrate/nitrite transporter</fullName>
    </submittedName>
</protein>
<organism evidence="9 10">
    <name type="scientific">Novosphingobium panipatense</name>
    <dbReference type="NCBI Taxonomy" id="428991"/>
    <lineage>
        <taxon>Bacteria</taxon>
        <taxon>Pseudomonadati</taxon>
        <taxon>Pseudomonadota</taxon>
        <taxon>Alphaproteobacteria</taxon>
        <taxon>Sphingomonadales</taxon>
        <taxon>Sphingomonadaceae</taxon>
        <taxon>Novosphingobium</taxon>
    </lineage>
</organism>
<evidence type="ECO:0000256" key="5">
    <source>
        <dbReference type="ARBA" id="ARBA00023063"/>
    </source>
</evidence>
<dbReference type="CDD" id="cd17341">
    <property type="entry name" value="MFS_NRT2_like"/>
    <property type="match status" value="1"/>
</dbReference>
<dbReference type="PANTHER" id="PTHR23515">
    <property type="entry name" value="HIGH-AFFINITY NITRATE TRANSPORTER 2.3"/>
    <property type="match status" value="1"/>
</dbReference>
<evidence type="ECO:0000256" key="3">
    <source>
        <dbReference type="ARBA" id="ARBA00022692"/>
    </source>
</evidence>
<accession>A0ABY1Q3J7</accession>
<keyword evidence="4 7" id="KW-1133">Transmembrane helix</keyword>
<keyword evidence="5" id="KW-0534">Nitrate assimilation</keyword>
<gene>
    <name evidence="9" type="ORF">SAMN06296065_102308</name>
</gene>
<evidence type="ECO:0000256" key="6">
    <source>
        <dbReference type="ARBA" id="ARBA00023136"/>
    </source>
</evidence>
<dbReference type="Gene3D" id="1.20.1250.20">
    <property type="entry name" value="MFS general substrate transporter like domains"/>
    <property type="match status" value="1"/>
</dbReference>
<dbReference type="InterPro" id="IPR020846">
    <property type="entry name" value="MFS_dom"/>
</dbReference>
<dbReference type="RefSeq" id="WP_283405332.1">
    <property type="nucleotide sequence ID" value="NZ_FXUI01000002.1"/>
</dbReference>
<comment type="similarity">
    <text evidence="2">Belongs to the major facilitator superfamily. Nitrate/nitrite porter (TC 2.A.1.8) family.</text>
</comment>
<dbReference type="PROSITE" id="PS50850">
    <property type="entry name" value="MFS"/>
    <property type="match status" value="1"/>
</dbReference>
<evidence type="ECO:0000256" key="1">
    <source>
        <dbReference type="ARBA" id="ARBA00004141"/>
    </source>
</evidence>
<feature type="transmembrane region" description="Helical" evidence="7">
    <location>
        <begin position="265"/>
        <end position="284"/>
    </location>
</feature>
<sequence>MATAFWRPDQDPAGSPADDVRSKPAVSFWQAGHAPTLIAAFLYFDLAFMVWVLLGPLAPEISRTLGLTPAQKGLMVALPTLAGALLRVVNGLLVDRIGPKRAGAMNQGIVILGLFLAWSTGIDSFGGTLALGLILGFAGASFAIALPLASRWYPPEHQGKAMGLAGMGNSGTVFAALFAPTLARLFGWNAVLGLACIPLALVLCLYLVLAKDAPNPPAPRKLVDYAALLRQADAWWLMAFYAVTFGGFVGLAASLPIYFTDQFGLSTVVAGYCTAGCVFAGSLVRPLGGALADRIGGVKALMMVYAVAAIALIGVSQASGLPSALALFVVAMLALGTGNGSVFQLVPQRFQAEIGVMTGLVGMAGGVGGFYLASSLGLAKQFTGSFAPGFLIFACLAVVALVSLAKVKTRWRATWKTAARI</sequence>
<comment type="subcellular location">
    <subcellularLocation>
        <location evidence="1">Membrane</location>
        <topology evidence="1">Multi-pass membrane protein</topology>
    </subcellularLocation>
</comment>
<comment type="caution">
    <text evidence="9">The sequence shown here is derived from an EMBL/GenBank/DDBJ whole genome shotgun (WGS) entry which is preliminary data.</text>
</comment>
<feature type="transmembrane region" description="Helical" evidence="7">
    <location>
        <begin position="185"/>
        <end position="209"/>
    </location>
</feature>
<dbReference type="SUPFAM" id="SSF103473">
    <property type="entry name" value="MFS general substrate transporter"/>
    <property type="match status" value="1"/>
</dbReference>
<proteinExistence type="inferred from homology"/>
<evidence type="ECO:0000256" key="7">
    <source>
        <dbReference type="SAM" id="Phobius"/>
    </source>
</evidence>
<dbReference type="Proteomes" id="UP001157910">
    <property type="component" value="Unassembled WGS sequence"/>
</dbReference>
<dbReference type="InterPro" id="IPR011701">
    <property type="entry name" value="MFS"/>
</dbReference>
<dbReference type="InterPro" id="IPR036259">
    <property type="entry name" value="MFS_trans_sf"/>
</dbReference>
<keyword evidence="6 7" id="KW-0472">Membrane</keyword>
<reference evidence="9 10" key="1">
    <citation type="submission" date="2017-05" db="EMBL/GenBank/DDBJ databases">
        <authorList>
            <person name="Varghese N."/>
            <person name="Submissions S."/>
        </authorList>
    </citation>
    <scope>NUCLEOTIDE SEQUENCE [LARGE SCALE GENOMIC DNA]</scope>
    <source>
        <strain evidence="9 10">SM16</strain>
    </source>
</reference>
<feature type="transmembrane region" description="Helical" evidence="7">
    <location>
        <begin position="128"/>
        <end position="149"/>
    </location>
</feature>